<feature type="compositionally biased region" description="Polar residues" evidence="1">
    <location>
        <begin position="263"/>
        <end position="275"/>
    </location>
</feature>
<dbReference type="InterPro" id="IPR046845">
    <property type="entry name" value="ASY3-like_CC"/>
</dbReference>
<dbReference type="EMBL" id="BKCP01006184">
    <property type="protein sequence ID" value="GER41902.1"/>
    <property type="molecule type" value="Genomic_DNA"/>
</dbReference>
<dbReference type="Proteomes" id="UP000325081">
    <property type="component" value="Unassembled WGS sequence"/>
</dbReference>
<dbReference type="InterPro" id="IPR037731">
    <property type="entry name" value="ASY3-like"/>
</dbReference>
<reference evidence="4" key="1">
    <citation type="journal article" date="2019" name="Curr. Biol.">
        <title>Genome Sequence of Striga asiatica Provides Insight into the Evolution of Plant Parasitism.</title>
        <authorList>
            <person name="Yoshida S."/>
            <person name="Kim S."/>
            <person name="Wafula E.K."/>
            <person name="Tanskanen J."/>
            <person name="Kim Y.M."/>
            <person name="Honaas L."/>
            <person name="Yang Z."/>
            <person name="Spallek T."/>
            <person name="Conn C.E."/>
            <person name="Ichihashi Y."/>
            <person name="Cheong K."/>
            <person name="Cui S."/>
            <person name="Der J.P."/>
            <person name="Gundlach H."/>
            <person name="Jiao Y."/>
            <person name="Hori C."/>
            <person name="Ishida J.K."/>
            <person name="Kasahara H."/>
            <person name="Kiba T."/>
            <person name="Kim M.S."/>
            <person name="Koo N."/>
            <person name="Laohavisit A."/>
            <person name="Lee Y.H."/>
            <person name="Lumba S."/>
            <person name="McCourt P."/>
            <person name="Mortimer J.C."/>
            <person name="Mutuku J.M."/>
            <person name="Nomura T."/>
            <person name="Sasaki-Sekimoto Y."/>
            <person name="Seto Y."/>
            <person name="Wang Y."/>
            <person name="Wakatake T."/>
            <person name="Sakakibara H."/>
            <person name="Demura T."/>
            <person name="Yamaguchi S."/>
            <person name="Yoneyama K."/>
            <person name="Manabe R.I."/>
            <person name="Nelson D.C."/>
            <person name="Schulman A.H."/>
            <person name="Timko M.P."/>
            <person name="dePamphilis C.W."/>
            <person name="Choi D."/>
            <person name="Shirasu K."/>
        </authorList>
    </citation>
    <scope>NUCLEOTIDE SEQUENCE [LARGE SCALE GENOMIC DNA]</scope>
    <source>
        <strain evidence="4">cv. UVA1</strain>
    </source>
</reference>
<feature type="region of interest" description="Disordered" evidence="1">
    <location>
        <begin position="219"/>
        <end position="312"/>
    </location>
</feature>
<dbReference type="PANTHER" id="PTHR36027">
    <property type="entry name" value="MEIOSIS-SPECIFIC PROTEIN ASY3"/>
    <property type="match status" value="1"/>
</dbReference>
<protein>
    <recommendedName>
        <fullName evidence="2">Meiosis-specific protein ASY3-like coiled-coil domain-containing protein</fullName>
    </recommendedName>
</protein>
<organism evidence="3 4">
    <name type="scientific">Striga asiatica</name>
    <name type="common">Asiatic witchweed</name>
    <name type="synonym">Buchnera asiatica</name>
    <dbReference type="NCBI Taxonomy" id="4170"/>
    <lineage>
        <taxon>Eukaryota</taxon>
        <taxon>Viridiplantae</taxon>
        <taxon>Streptophyta</taxon>
        <taxon>Embryophyta</taxon>
        <taxon>Tracheophyta</taxon>
        <taxon>Spermatophyta</taxon>
        <taxon>Magnoliopsida</taxon>
        <taxon>eudicotyledons</taxon>
        <taxon>Gunneridae</taxon>
        <taxon>Pentapetalae</taxon>
        <taxon>asterids</taxon>
        <taxon>lamiids</taxon>
        <taxon>Lamiales</taxon>
        <taxon>Orobanchaceae</taxon>
        <taxon>Buchnereae</taxon>
        <taxon>Striga</taxon>
    </lineage>
</organism>
<comment type="caution">
    <text evidence="3">The sequence shown here is derived from an EMBL/GenBank/DDBJ whole genome shotgun (WGS) entry which is preliminary data.</text>
</comment>
<accession>A0A5A7QAB3</accession>
<feature type="region of interest" description="Disordered" evidence="1">
    <location>
        <begin position="327"/>
        <end position="396"/>
    </location>
</feature>
<dbReference type="AlphaFoldDB" id="A0A5A7QAB3"/>
<proteinExistence type="predicted"/>
<feature type="compositionally biased region" description="Polar residues" evidence="1">
    <location>
        <begin position="219"/>
        <end position="228"/>
    </location>
</feature>
<sequence>MDVDRQTNMPEAQMSDIRSFDSNCQFHSQSRKMSIGVLVDSINLAEPKVIKETSVYVAEDGPYSKENCVKDGKRHAPVEQKHGAAAPDTFPWNSTKSFNRKMSSAAAVRYTEHTPSLLATGRSRPRSKLLETASAAHSVNFLAGTAGLESDECIEKILGAEIHSGEIGKVNADHIHNPVCSTEPEVVLEKEHAEDKTMNTETGGRETLRMKLWEVLGNVSSPDNSDFQPTKMHPDKMDGKLRHSEKENPNSDTIESDSEMHTSRISMTRSLIRNRASTKSRRSKAVAPKSTRLKKECPEKRMLPQEDRSGRFSVNFNDCSLPFKRNKTGRLIPGGEIHQGRKHGNAEEEEQQSQDENRSVPAVGKPKVQKICNNNRSGKRISDASVEPQNGIKKKRPESPIDVMTEKLKNVEQPIDVTVTNLKNQQEDKRHSFLGNNRNPIHNPSKSLFETKSCGCLPERNVTKIQNSGEKVLNRKGIRSFKSLMSSIPDEPNVQVDHGCMLENNPHIKPVLIIEDGENGVSKSSAEATDNESTENDSLMKGCTESKQLSPEIYVQGEFQPGSNKSVGHKKDVEVSGCSPLAESLEGYQYLGTQGTSKLQMNAKQNYEDGLASAVELFTVALARVQTKLKSFSNKRSSEILVAAAANILALLQDAESHIKTDMGKLNNFTEQKRKRQETRFQEKHDQLLGICNKFKEEIGQHLQDYGGMIEDLEEHEIEFKKYVERQRAAHRKSLSQVEQEIKIQLDDAECRIMDVQELARERMLHLKLVVAESVPSMFIIALLSFRVQFALYKSTLVGDGLSVQFAVFKSTLLWL</sequence>
<keyword evidence="4" id="KW-1185">Reference proteome</keyword>
<gene>
    <name evidence="3" type="ORF">STAS_18653</name>
</gene>
<feature type="domain" description="Meiosis-specific protein ASY3-like coiled-coil" evidence="2">
    <location>
        <begin position="14"/>
        <end position="398"/>
    </location>
</feature>
<evidence type="ECO:0000256" key="1">
    <source>
        <dbReference type="SAM" id="MobiDB-lite"/>
    </source>
</evidence>
<evidence type="ECO:0000259" key="2">
    <source>
        <dbReference type="Pfam" id="PF20435"/>
    </source>
</evidence>
<feature type="region of interest" description="Disordered" evidence="1">
    <location>
        <begin position="520"/>
        <end position="540"/>
    </location>
</feature>
<dbReference type="OrthoDB" id="751607at2759"/>
<name>A0A5A7QAB3_STRAF</name>
<evidence type="ECO:0000313" key="4">
    <source>
        <dbReference type="Proteomes" id="UP000325081"/>
    </source>
</evidence>
<dbReference type="PANTHER" id="PTHR36027:SF1">
    <property type="entry name" value="MEIOSIS-SPECIFIC PROTEIN ASY3"/>
    <property type="match status" value="1"/>
</dbReference>
<feature type="compositionally biased region" description="Basic and acidic residues" evidence="1">
    <location>
        <begin position="293"/>
        <end position="310"/>
    </location>
</feature>
<evidence type="ECO:0000313" key="3">
    <source>
        <dbReference type="EMBL" id="GER41902.1"/>
    </source>
</evidence>
<feature type="domain" description="Meiosis-specific protein ASY3-like coiled-coil" evidence="2">
    <location>
        <begin position="603"/>
        <end position="774"/>
    </location>
</feature>
<feature type="compositionally biased region" description="Basic and acidic residues" evidence="1">
    <location>
        <begin position="232"/>
        <end position="249"/>
    </location>
</feature>
<dbReference type="Pfam" id="PF20435">
    <property type="entry name" value="ASY3-like"/>
    <property type="match status" value="2"/>
</dbReference>
<dbReference type="GO" id="GO:0051321">
    <property type="term" value="P:meiotic cell cycle"/>
    <property type="evidence" value="ECO:0007669"/>
    <property type="project" value="InterPro"/>
</dbReference>